<dbReference type="SUPFAM" id="SSF53448">
    <property type="entry name" value="Nucleotide-diphospho-sugar transferases"/>
    <property type="match status" value="1"/>
</dbReference>
<dbReference type="Gene3D" id="3.90.550.10">
    <property type="entry name" value="Spore Coat Polysaccharide Biosynthesis Protein SpsA, Chain A"/>
    <property type="match status" value="1"/>
</dbReference>
<dbReference type="EMBL" id="JABAEW010000003">
    <property type="protein sequence ID" value="NMD85443.1"/>
    <property type="molecule type" value="Genomic_DNA"/>
</dbReference>
<keyword evidence="1" id="KW-0808">Transferase</keyword>
<evidence type="ECO:0000313" key="2">
    <source>
        <dbReference type="Proteomes" id="UP000576225"/>
    </source>
</evidence>
<dbReference type="InterPro" id="IPR029044">
    <property type="entry name" value="Nucleotide-diphossugar_trans"/>
</dbReference>
<protein>
    <submittedName>
        <fullName evidence="1">Nucleotide-diphospho-sugar transferase</fullName>
    </submittedName>
</protein>
<comment type="caution">
    <text evidence="1">The sequence shown here is derived from an EMBL/GenBank/DDBJ whole genome shotgun (WGS) entry which is preliminary data.</text>
</comment>
<name>A0A848AT80_9BACT</name>
<proteinExistence type="predicted"/>
<dbReference type="AlphaFoldDB" id="A0A848AT80"/>
<organism evidence="1 2">
    <name type="scientific">Victivallis vadensis</name>
    <dbReference type="NCBI Taxonomy" id="172901"/>
    <lineage>
        <taxon>Bacteria</taxon>
        <taxon>Pseudomonadati</taxon>
        <taxon>Lentisphaerota</taxon>
        <taxon>Lentisphaeria</taxon>
        <taxon>Victivallales</taxon>
        <taxon>Victivallaceae</taxon>
        <taxon>Victivallis</taxon>
    </lineage>
</organism>
<gene>
    <name evidence="1" type="ORF">HF882_02475</name>
</gene>
<reference evidence="1 2" key="1">
    <citation type="submission" date="2020-04" db="EMBL/GenBank/DDBJ databases">
        <authorList>
            <person name="Hitch T.C.A."/>
            <person name="Wylensek D."/>
            <person name="Clavel T."/>
        </authorList>
    </citation>
    <scope>NUCLEOTIDE SEQUENCE [LARGE SCALE GENOMIC DNA]</scope>
    <source>
        <strain evidence="1 2">COR2-253-APC-1A</strain>
    </source>
</reference>
<dbReference type="RefSeq" id="WP_168961472.1">
    <property type="nucleotide sequence ID" value="NZ_JABAEW010000003.1"/>
</dbReference>
<sequence length="313" mass="37029">MCDVPVLFVIFNRLETTVKAFEAIRAVQPKRLYIAADGPRKDHPGEAERCGKVRRAVLDGIDWPCRLESCFREENLGCGPGVAAAIDWFFLHEEEGIILEDDCVAHPDFFRFAAVMLERYRDDWRVMHISGDCLLGAPSQWECDYFFTRYPFSWGWATWRRAWKLFDFDMASYPEFKRRNCIAEIFPGDRKIQRRWLEIFDAIYFHNPNFSAWDFQWLYANWCNHALCVCPACNLVTNIGTDSTHLMQQEVMNLKSYDLRSYRTPDFFLADQQMERSIFRKIFASPSLHRRIAGRIHRVLQQFFKMNRKARGN</sequence>
<dbReference type="GO" id="GO:0016740">
    <property type="term" value="F:transferase activity"/>
    <property type="evidence" value="ECO:0007669"/>
    <property type="project" value="UniProtKB-KW"/>
</dbReference>
<evidence type="ECO:0000313" key="1">
    <source>
        <dbReference type="EMBL" id="NMD85443.1"/>
    </source>
</evidence>
<accession>A0A848AT80</accession>
<dbReference type="Proteomes" id="UP000576225">
    <property type="component" value="Unassembled WGS sequence"/>
</dbReference>